<gene>
    <name evidence="1" type="ORF">NSPZN2_150011</name>
</gene>
<name>A0ABM8RA57_9BACT</name>
<dbReference type="Proteomes" id="UP000675880">
    <property type="component" value="Unassembled WGS sequence"/>
</dbReference>
<organism evidence="1 2">
    <name type="scientific">Nitrospira defluvii</name>
    <dbReference type="NCBI Taxonomy" id="330214"/>
    <lineage>
        <taxon>Bacteria</taxon>
        <taxon>Pseudomonadati</taxon>
        <taxon>Nitrospirota</taxon>
        <taxon>Nitrospiria</taxon>
        <taxon>Nitrospirales</taxon>
        <taxon>Nitrospiraceae</taxon>
        <taxon>Nitrospira</taxon>
    </lineage>
</organism>
<sequence>MRSRTSFVSTEPWVKQVPKAFIDASGAFISMRGRDIVHNALNIHIKNFFLPMWCRIQHLIRHN</sequence>
<evidence type="ECO:0000313" key="1">
    <source>
        <dbReference type="EMBL" id="CAE6741770.1"/>
    </source>
</evidence>
<keyword evidence="2" id="KW-1185">Reference proteome</keyword>
<evidence type="ECO:0000313" key="2">
    <source>
        <dbReference type="Proteomes" id="UP000675880"/>
    </source>
</evidence>
<dbReference type="EMBL" id="CAJNBJ010000007">
    <property type="protein sequence ID" value="CAE6741770.1"/>
    <property type="molecule type" value="Genomic_DNA"/>
</dbReference>
<proteinExistence type="predicted"/>
<reference evidence="1 2" key="1">
    <citation type="submission" date="2021-02" db="EMBL/GenBank/DDBJ databases">
        <authorList>
            <person name="Han P."/>
        </authorList>
    </citation>
    <scope>NUCLEOTIDE SEQUENCE [LARGE SCALE GENOMIC DNA]</scope>
    <source>
        <strain evidence="1">Candidatus Nitrospira sp. ZN2</strain>
    </source>
</reference>
<comment type="caution">
    <text evidence="1">The sequence shown here is derived from an EMBL/GenBank/DDBJ whole genome shotgun (WGS) entry which is preliminary data.</text>
</comment>
<accession>A0ABM8RA57</accession>
<protein>
    <submittedName>
        <fullName evidence="1">Uncharacterized protein</fullName>
    </submittedName>
</protein>